<evidence type="ECO:0000256" key="1">
    <source>
        <dbReference type="ARBA" id="ARBA00004141"/>
    </source>
</evidence>
<evidence type="ECO:0000256" key="2">
    <source>
        <dbReference type="ARBA" id="ARBA00022692"/>
    </source>
</evidence>
<evidence type="ECO:0000313" key="8">
    <source>
        <dbReference type="Proteomes" id="UP001149165"/>
    </source>
</evidence>
<dbReference type="Pfam" id="PF26616">
    <property type="entry name" value="CorA-like"/>
    <property type="match status" value="1"/>
</dbReference>
<dbReference type="AlphaFoldDB" id="A0A9W9FVH3"/>
<dbReference type="GO" id="GO:0046873">
    <property type="term" value="F:metal ion transmembrane transporter activity"/>
    <property type="evidence" value="ECO:0007669"/>
    <property type="project" value="InterPro"/>
</dbReference>
<proteinExistence type="predicted"/>
<evidence type="ECO:0000313" key="7">
    <source>
        <dbReference type="EMBL" id="KAJ5107216.1"/>
    </source>
</evidence>
<keyword evidence="8" id="KW-1185">Reference proteome</keyword>
<comment type="subcellular location">
    <subcellularLocation>
        <location evidence="1">Membrane</location>
        <topology evidence="1">Multi-pass membrane protein</topology>
    </subcellularLocation>
</comment>
<feature type="transmembrane region" description="Helical" evidence="5">
    <location>
        <begin position="377"/>
        <end position="400"/>
    </location>
</feature>
<feature type="transmembrane region" description="Helical" evidence="5">
    <location>
        <begin position="339"/>
        <end position="365"/>
    </location>
</feature>
<dbReference type="Pfam" id="PF01544">
    <property type="entry name" value="CorA"/>
    <property type="match status" value="1"/>
</dbReference>
<sequence length="431" mass="49994">MAFFDKQHVEALIEPLEIIDTHHHETPMDTDKSYRHSQVFKLEDLQAHLVARPGNYKSRLISACQRNSWRPLQMTIEMVKLIATEHEMDETFTQLPSYFYDRNRDLEKCVCLPFTQSRSLTSIQTSYTFKYPEHSPEHNTWSIRQTGVYHKRDMGKDQSTWVLFNPTPGSKGHCLVEEWIKSERREATYDPAWLHWTLFAAYMPPWRIYIADIERQVLDIANKISATSIHKPLELGHDHLKSLMRLETRLNESITILGSARNILTEVCDLLQQDTESDTKGLDQLSNIRRQCGVYLDNATFLQKRVMSITQVLTHTVLFRDQVVAKEQNTHIFQLNKSAVFITTLTLLYLPASFLATFFGMNFIAMDPKTNSITVTSTIWIFVISSVLLTGATFAVYSWLLNNDIRGLSDFVPRVGIPQSWSIQALRRRYK</sequence>
<reference evidence="7" key="1">
    <citation type="submission" date="2022-11" db="EMBL/GenBank/DDBJ databases">
        <authorList>
            <person name="Petersen C."/>
        </authorList>
    </citation>
    <scope>NUCLEOTIDE SEQUENCE</scope>
    <source>
        <strain evidence="7">IBT 30069</strain>
    </source>
</reference>
<comment type="caution">
    <text evidence="7">The sequence shown here is derived from an EMBL/GenBank/DDBJ whole genome shotgun (WGS) entry which is preliminary data.</text>
</comment>
<dbReference type="InterPro" id="IPR058257">
    <property type="entry name" value="CorA-like_dom"/>
</dbReference>
<organism evidence="7 8">
    <name type="scientific">Penicillium angulare</name>
    <dbReference type="NCBI Taxonomy" id="116970"/>
    <lineage>
        <taxon>Eukaryota</taxon>
        <taxon>Fungi</taxon>
        <taxon>Dikarya</taxon>
        <taxon>Ascomycota</taxon>
        <taxon>Pezizomycotina</taxon>
        <taxon>Eurotiomycetes</taxon>
        <taxon>Eurotiomycetidae</taxon>
        <taxon>Eurotiales</taxon>
        <taxon>Aspergillaceae</taxon>
        <taxon>Penicillium</taxon>
    </lineage>
</organism>
<feature type="domain" description="CorA-like transporter" evidence="6">
    <location>
        <begin position="29"/>
        <end position="166"/>
    </location>
</feature>
<evidence type="ECO:0000259" key="6">
    <source>
        <dbReference type="Pfam" id="PF26616"/>
    </source>
</evidence>
<name>A0A9W9FVH3_9EURO</name>
<evidence type="ECO:0000256" key="5">
    <source>
        <dbReference type="SAM" id="Phobius"/>
    </source>
</evidence>
<dbReference type="Gene3D" id="1.20.58.340">
    <property type="entry name" value="Magnesium transport protein CorA, transmembrane region"/>
    <property type="match status" value="1"/>
</dbReference>
<dbReference type="EMBL" id="JAPQKH010000003">
    <property type="protein sequence ID" value="KAJ5107216.1"/>
    <property type="molecule type" value="Genomic_DNA"/>
</dbReference>
<keyword evidence="2 5" id="KW-0812">Transmembrane</keyword>
<keyword evidence="3 5" id="KW-1133">Transmembrane helix</keyword>
<dbReference type="Proteomes" id="UP001149165">
    <property type="component" value="Unassembled WGS sequence"/>
</dbReference>
<keyword evidence="4 5" id="KW-0472">Membrane</keyword>
<dbReference type="OrthoDB" id="5396681at2759"/>
<accession>A0A9W9FVH3</accession>
<dbReference type="InterPro" id="IPR045863">
    <property type="entry name" value="CorA_TM1_TM2"/>
</dbReference>
<protein>
    <recommendedName>
        <fullName evidence="6">CorA-like transporter domain-containing protein</fullName>
    </recommendedName>
</protein>
<dbReference type="InterPro" id="IPR002523">
    <property type="entry name" value="MgTranspt_CorA/ZnTranspt_ZntB"/>
</dbReference>
<dbReference type="SUPFAM" id="SSF144083">
    <property type="entry name" value="Magnesium transport protein CorA, transmembrane region"/>
    <property type="match status" value="1"/>
</dbReference>
<feature type="non-terminal residue" evidence="7">
    <location>
        <position position="1"/>
    </location>
</feature>
<reference evidence="7" key="2">
    <citation type="journal article" date="2023" name="IMA Fungus">
        <title>Comparative genomic study of the Penicillium genus elucidates a diverse pangenome and 15 lateral gene transfer events.</title>
        <authorList>
            <person name="Petersen C."/>
            <person name="Sorensen T."/>
            <person name="Nielsen M.R."/>
            <person name="Sondergaard T.E."/>
            <person name="Sorensen J.L."/>
            <person name="Fitzpatrick D.A."/>
            <person name="Frisvad J.C."/>
            <person name="Nielsen K.L."/>
        </authorList>
    </citation>
    <scope>NUCLEOTIDE SEQUENCE</scope>
    <source>
        <strain evidence="7">IBT 30069</strain>
    </source>
</reference>
<dbReference type="GO" id="GO:0016020">
    <property type="term" value="C:membrane"/>
    <property type="evidence" value="ECO:0007669"/>
    <property type="project" value="UniProtKB-SubCell"/>
</dbReference>
<gene>
    <name evidence="7" type="ORF">N7456_003891</name>
</gene>
<evidence type="ECO:0000256" key="3">
    <source>
        <dbReference type="ARBA" id="ARBA00022989"/>
    </source>
</evidence>
<evidence type="ECO:0000256" key="4">
    <source>
        <dbReference type="ARBA" id="ARBA00023136"/>
    </source>
</evidence>